<organism evidence="2 3">
    <name type="scientific">Promethearchaeum syntrophicum</name>
    <dbReference type="NCBI Taxonomy" id="2594042"/>
    <lineage>
        <taxon>Archaea</taxon>
        <taxon>Promethearchaeati</taxon>
        <taxon>Promethearchaeota</taxon>
        <taxon>Promethearchaeia</taxon>
        <taxon>Promethearchaeales</taxon>
        <taxon>Promethearchaeaceae</taxon>
        <taxon>Promethearchaeum</taxon>
    </lineage>
</organism>
<dbReference type="Gene3D" id="3.90.1150.10">
    <property type="entry name" value="Aspartate Aminotransferase, domain 1"/>
    <property type="match status" value="1"/>
</dbReference>
<dbReference type="InterPro" id="IPR015422">
    <property type="entry name" value="PyrdxlP-dep_Trfase_small"/>
</dbReference>
<dbReference type="InterPro" id="IPR000653">
    <property type="entry name" value="DegT/StrS_aminotransferase"/>
</dbReference>
<dbReference type="Proteomes" id="UP000321408">
    <property type="component" value="Chromosome"/>
</dbReference>
<evidence type="ECO:0000313" key="3">
    <source>
        <dbReference type="Proteomes" id="UP000321408"/>
    </source>
</evidence>
<sequence length="403" mass="45530">MKDISPKFQKWPIWTDEDVEAVAEVVRTGQWWCGAPEDHAGEQVWKFQEEFAQFQEVKHAFACTNGTHAIEIALMALGIGSNDEVIVSDWTFLASGSAVISVNAVPIFCDIDLDTFLIDPNILESLITERTKAILCVHLGGMPCEMDRIMEIARKFNLKVIEDCAHAHGSKYKGKMVGTWGDCGTFSFQASKVLTAGEGGAIICNDDNLAKKIYSVLDSGRKSGEWFYDHFSYGSDFRLGEMNAALLRTQLKRYPQQLKLRNKNTKFMHEELTKIPGVYPQKRGEGVESCAQYVYPVYFDPNFFGGIGFKKMYEELEAAGIPTDACYPPLHTLDLFKDIKLMPNVDYSKANWGGVKSNPENFPNIEKIYANAFELDHRIFLSNQNALDYVVETIKKIQKKHKK</sequence>
<evidence type="ECO:0000313" key="2">
    <source>
        <dbReference type="EMBL" id="QEE16669.1"/>
    </source>
</evidence>
<keyword evidence="2" id="KW-0808">Transferase</keyword>
<dbReference type="CDD" id="cd00616">
    <property type="entry name" value="AHBA_syn"/>
    <property type="match status" value="1"/>
</dbReference>
<dbReference type="Pfam" id="PF01041">
    <property type="entry name" value="DegT_DnrJ_EryC1"/>
    <property type="match status" value="1"/>
</dbReference>
<dbReference type="PANTHER" id="PTHR30244:SF34">
    <property type="entry name" value="DTDP-4-AMINO-4,6-DIDEOXYGALACTOSE TRANSAMINASE"/>
    <property type="match status" value="1"/>
</dbReference>
<dbReference type="RefSeq" id="WP_147663588.1">
    <property type="nucleotide sequence ID" value="NZ_CP042905.2"/>
</dbReference>
<evidence type="ECO:0000256" key="1">
    <source>
        <dbReference type="RuleBase" id="RU004508"/>
    </source>
</evidence>
<comment type="similarity">
    <text evidence="1">Belongs to the DegT/DnrJ/EryC1 family.</text>
</comment>
<keyword evidence="3" id="KW-1185">Reference proteome</keyword>
<reference evidence="2 3" key="1">
    <citation type="journal article" date="2020" name="Nature">
        <title>Isolation of an archaeon at the prokaryote-eukaryote interface.</title>
        <authorList>
            <person name="Imachi H."/>
            <person name="Nobu M.K."/>
            <person name="Nakahara N."/>
            <person name="Morono Y."/>
            <person name="Ogawara M."/>
            <person name="Takaki Y."/>
            <person name="Takano Y."/>
            <person name="Uematsu K."/>
            <person name="Ikuta T."/>
            <person name="Ito M."/>
            <person name="Matsui Y."/>
            <person name="Miyazaki M."/>
            <person name="Murata K."/>
            <person name="Saito Y."/>
            <person name="Sakai S."/>
            <person name="Song C."/>
            <person name="Tasumi E."/>
            <person name="Yamanaka Y."/>
            <person name="Yamaguchi T."/>
            <person name="Kamagata Y."/>
            <person name="Tamaki H."/>
            <person name="Takai K."/>
        </authorList>
    </citation>
    <scope>NUCLEOTIDE SEQUENCE [LARGE SCALE GENOMIC DNA]</scope>
    <source>
        <strain evidence="2 3">MK-D1</strain>
    </source>
</reference>
<dbReference type="KEGG" id="psyt:DSAG12_02499"/>
<accession>A0A5B9DBN2</accession>
<dbReference type="GO" id="GO:0030170">
    <property type="term" value="F:pyridoxal phosphate binding"/>
    <property type="evidence" value="ECO:0007669"/>
    <property type="project" value="TreeGrafter"/>
</dbReference>
<dbReference type="SUPFAM" id="SSF53383">
    <property type="entry name" value="PLP-dependent transferases"/>
    <property type="match status" value="1"/>
</dbReference>
<dbReference type="GO" id="GO:0000271">
    <property type="term" value="P:polysaccharide biosynthetic process"/>
    <property type="evidence" value="ECO:0007669"/>
    <property type="project" value="TreeGrafter"/>
</dbReference>
<gene>
    <name evidence="2" type="ORF">DSAG12_02499</name>
</gene>
<dbReference type="PANTHER" id="PTHR30244">
    <property type="entry name" value="TRANSAMINASE"/>
    <property type="match status" value="1"/>
</dbReference>
<dbReference type="InterPro" id="IPR015424">
    <property type="entry name" value="PyrdxlP-dep_Trfase"/>
</dbReference>
<keyword evidence="1" id="KW-0663">Pyridoxal phosphate</keyword>
<dbReference type="GO" id="GO:0008483">
    <property type="term" value="F:transaminase activity"/>
    <property type="evidence" value="ECO:0007669"/>
    <property type="project" value="TreeGrafter"/>
</dbReference>
<protein>
    <submittedName>
        <fullName evidence="2">DegT/DnrJ/EryC1/StrS family aminotransferase</fullName>
    </submittedName>
</protein>
<dbReference type="InterPro" id="IPR015421">
    <property type="entry name" value="PyrdxlP-dep_Trfase_major"/>
</dbReference>
<reference evidence="2 3" key="2">
    <citation type="journal article" date="2024" name="Int. J. Syst. Evol. Microbiol.">
        <title>Promethearchaeum syntrophicum gen. nov., sp. nov., an anaerobic, obligately syntrophic archaeon, the first isolate of the lineage 'Asgard' archaea, and proposal of the new archaeal phylum Promethearchaeota phyl. nov. and kingdom Promethearchaeati regn. nov.</title>
        <authorList>
            <person name="Imachi H."/>
            <person name="Nobu M.K."/>
            <person name="Kato S."/>
            <person name="Takaki Y."/>
            <person name="Miyazaki M."/>
            <person name="Miyata M."/>
            <person name="Ogawara M."/>
            <person name="Saito Y."/>
            <person name="Sakai S."/>
            <person name="Tahara Y.O."/>
            <person name="Takano Y."/>
            <person name="Tasumi E."/>
            <person name="Uematsu K."/>
            <person name="Yoshimura T."/>
            <person name="Itoh T."/>
            <person name="Ohkuma M."/>
            <person name="Takai K."/>
        </authorList>
    </citation>
    <scope>NUCLEOTIDE SEQUENCE [LARGE SCALE GENOMIC DNA]</scope>
    <source>
        <strain evidence="2 3">MK-D1</strain>
    </source>
</reference>
<dbReference type="OrthoDB" id="10355at2157"/>
<proteinExistence type="inferred from homology"/>
<dbReference type="AlphaFoldDB" id="A0A5B9DBN2"/>
<name>A0A5B9DBN2_9ARCH</name>
<keyword evidence="2" id="KW-0032">Aminotransferase</keyword>
<dbReference type="GeneID" id="41330483"/>
<dbReference type="EMBL" id="CP042905">
    <property type="protein sequence ID" value="QEE16669.1"/>
    <property type="molecule type" value="Genomic_DNA"/>
</dbReference>
<dbReference type="PIRSF" id="PIRSF000390">
    <property type="entry name" value="PLP_StrS"/>
    <property type="match status" value="1"/>
</dbReference>
<dbReference type="Gene3D" id="3.40.640.10">
    <property type="entry name" value="Type I PLP-dependent aspartate aminotransferase-like (Major domain)"/>
    <property type="match status" value="1"/>
</dbReference>